<proteinExistence type="predicted"/>
<dbReference type="Proteomes" id="UP000194474">
    <property type="component" value="Unassembled WGS sequence"/>
</dbReference>
<evidence type="ECO:0000256" key="1">
    <source>
        <dbReference type="SAM" id="Phobius"/>
    </source>
</evidence>
<sequence length="42" mass="4729">MHILQSLLFLLGVYWPYALLALVVGAITGWWNYGAARHGEAR</sequence>
<dbReference type="AlphaFoldDB" id="A0A1Y6EQ27"/>
<keyword evidence="3" id="KW-1185">Reference proteome</keyword>
<organism evidence="2 3">
    <name type="scientific">Devosia lucknowensis</name>
    <dbReference type="NCBI Taxonomy" id="1096929"/>
    <lineage>
        <taxon>Bacteria</taxon>
        <taxon>Pseudomonadati</taxon>
        <taxon>Pseudomonadota</taxon>
        <taxon>Alphaproteobacteria</taxon>
        <taxon>Hyphomicrobiales</taxon>
        <taxon>Devosiaceae</taxon>
        <taxon>Devosia</taxon>
    </lineage>
</organism>
<dbReference type="EMBL" id="FXWK01000001">
    <property type="protein sequence ID" value="SMQ62612.1"/>
    <property type="molecule type" value="Genomic_DNA"/>
</dbReference>
<evidence type="ECO:0000313" key="2">
    <source>
        <dbReference type="EMBL" id="SMQ62612.1"/>
    </source>
</evidence>
<dbReference type="RefSeq" id="WP_280173798.1">
    <property type="nucleotide sequence ID" value="NZ_FXWK01000001.1"/>
</dbReference>
<accession>A0A1Y6EQ27</accession>
<name>A0A1Y6EQ27_9HYPH</name>
<keyword evidence="1" id="KW-1133">Transmembrane helix</keyword>
<gene>
    <name evidence="2" type="ORF">SAMN06295905_0693</name>
</gene>
<keyword evidence="1" id="KW-0472">Membrane</keyword>
<evidence type="ECO:0000313" key="3">
    <source>
        <dbReference type="Proteomes" id="UP000194474"/>
    </source>
</evidence>
<keyword evidence="1" id="KW-0812">Transmembrane</keyword>
<protein>
    <submittedName>
        <fullName evidence="2">Uncharacterized protein</fullName>
    </submittedName>
</protein>
<feature type="transmembrane region" description="Helical" evidence="1">
    <location>
        <begin position="14"/>
        <end position="33"/>
    </location>
</feature>
<reference evidence="3" key="1">
    <citation type="submission" date="2017-04" db="EMBL/GenBank/DDBJ databases">
        <authorList>
            <person name="Varghese N."/>
            <person name="Submissions S."/>
        </authorList>
    </citation>
    <scope>NUCLEOTIDE SEQUENCE [LARGE SCALE GENOMIC DNA]</scope>
</reference>